<dbReference type="Proteomes" id="UP000754750">
    <property type="component" value="Unassembled WGS sequence"/>
</dbReference>
<name>A0A928KWF4_9FIRM</name>
<gene>
    <name evidence="6" type="ORF">E7512_07410</name>
</gene>
<feature type="signal peptide" evidence="4">
    <location>
        <begin position="1"/>
        <end position="25"/>
    </location>
</feature>
<dbReference type="InterPro" id="IPR028082">
    <property type="entry name" value="Peripla_BP_I"/>
</dbReference>
<dbReference type="EMBL" id="SVNY01000003">
    <property type="protein sequence ID" value="MBE6833391.1"/>
    <property type="molecule type" value="Genomic_DNA"/>
</dbReference>
<feature type="chain" id="PRO_5038992940" evidence="4">
    <location>
        <begin position="26"/>
        <end position="347"/>
    </location>
</feature>
<dbReference type="GO" id="GO:0030246">
    <property type="term" value="F:carbohydrate binding"/>
    <property type="evidence" value="ECO:0007669"/>
    <property type="project" value="UniProtKB-ARBA"/>
</dbReference>
<evidence type="ECO:0000256" key="3">
    <source>
        <dbReference type="ARBA" id="ARBA00022729"/>
    </source>
</evidence>
<dbReference type="Gene3D" id="3.40.50.2300">
    <property type="match status" value="2"/>
</dbReference>
<evidence type="ECO:0000313" key="7">
    <source>
        <dbReference type="Proteomes" id="UP000754750"/>
    </source>
</evidence>
<dbReference type="PROSITE" id="PS51257">
    <property type="entry name" value="PROKAR_LIPOPROTEIN"/>
    <property type="match status" value="1"/>
</dbReference>
<evidence type="ECO:0000256" key="4">
    <source>
        <dbReference type="SAM" id="SignalP"/>
    </source>
</evidence>
<reference evidence="6" key="1">
    <citation type="submission" date="2019-04" db="EMBL/GenBank/DDBJ databases">
        <title>Evolution of Biomass-Degrading Anaerobic Consortia Revealed by Metagenomics.</title>
        <authorList>
            <person name="Peng X."/>
        </authorList>
    </citation>
    <scope>NUCLEOTIDE SEQUENCE</scope>
    <source>
        <strain evidence="6">SIG551</strain>
    </source>
</reference>
<evidence type="ECO:0000256" key="1">
    <source>
        <dbReference type="ARBA" id="ARBA00004196"/>
    </source>
</evidence>
<dbReference type="AlphaFoldDB" id="A0A928KWF4"/>
<evidence type="ECO:0000259" key="5">
    <source>
        <dbReference type="Pfam" id="PF13407"/>
    </source>
</evidence>
<organism evidence="6 7">
    <name type="scientific">Faecalispora sporosphaeroides</name>
    <dbReference type="NCBI Taxonomy" id="1549"/>
    <lineage>
        <taxon>Bacteria</taxon>
        <taxon>Bacillati</taxon>
        <taxon>Bacillota</taxon>
        <taxon>Clostridia</taxon>
        <taxon>Eubacteriales</taxon>
        <taxon>Oscillospiraceae</taxon>
        <taxon>Faecalispora</taxon>
    </lineage>
</organism>
<protein>
    <submittedName>
        <fullName evidence="6">LacI family transcriptional regulator</fullName>
    </submittedName>
</protein>
<evidence type="ECO:0000256" key="2">
    <source>
        <dbReference type="ARBA" id="ARBA00007639"/>
    </source>
</evidence>
<keyword evidence="3 4" id="KW-0732">Signal</keyword>
<dbReference type="PANTHER" id="PTHR46847:SF1">
    <property type="entry name" value="D-ALLOSE-BINDING PERIPLASMIC PROTEIN-RELATED"/>
    <property type="match status" value="1"/>
</dbReference>
<comment type="subcellular location">
    <subcellularLocation>
        <location evidence="1">Cell envelope</location>
    </subcellularLocation>
</comment>
<sequence length="347" mass="36712">MKNRKKVAGVLLAACMMGTSLFGCAGAVSTGDKPAETPSGGTSSSAEPKKDVKELKIGLSMQTLGGAYFATQESSFKEACAKQGITCYTANADGDMTKQQADIEDLIAKGCDVIVINPKDPKGVIPATQEATKAGIAVFIMDNTADPTADYIAMIQSNNYELGTKVGIDVAEHFGDKEIKIGLLSGNQGNALGVDRRMGVMKGILETQLGKSNKTSVQVLTQGWGNWNQEGGLSAAEDMLMAAPSINCIVAENDDMALGALKAVQAAKRSDIVIVGADGQKEMYRLIKEGGQILATGRNDPKECATLTLETVLKWYGGESISRTIYLDPVSVSKKNVDKYYDPNASF</sequence>
<comment type="similarity">
    <text evidence="2">Belongs to the bacterial solute-binding protein 2 family.</text>
</comment>
<feature type="domain" description="Periplasmic binding protein" evidence="5">
    <location>
        <begin position="57"/>
        <end position="313"/>
    </location>
</feature>
<dbReference type="RefSeq" id="WP_020072658.1">
    <property type="nucleotide sequence ID" value="NZ_JBKWRC010000002.1"/>
</dbReference>
<dbReference type="SUPFAM" id="SSF53822">
    <property type="entry name" value="Periplasmic binding protein-like I"/>
    <property type="match status" value="1"/>
</dbReference>
<evidence type="ECO:0000313" key="6">
    <source>
        <dbReference type="EMBL" id="MBE6833391.1"/>
    </source>
</evidence>
<proteinExistence type="inferred from homology"/>
<dbReference type="GO" id="GO:0030313">
    <property type="term" value="C:cell envelope"/>
    <property type="evidence" value="ECO:0007669"/>
    <property type="project" value="UniProtKB-SubCell"/>
</dbReference>
<comment type="caution">
    <text evidence="6">The sequence shown here is derived from an EMBL/GenBank/DDBJ whole genome shotgun (WGS) entry which is preliminary data.</text>
</comment>
<dbReference type="PANTHER" id="PTHR46847">
    <property type="entry name" value="D-ALLOSE-BINDING PERIPLASMIC PROTEIN-RELATED"/>
    <property type="match status" value="1"/>
</dbReference>
<dbReference type="Pfam" id="PF13407">
    <property type="entry name" value="Peripla_BP_4"/>
    <property type="match status" value="1"/>
</dbReference>
<dbReference type="InterPro" id="IPR025997">
    <property type="entry name" value="SBP_2_dom"/>
</dbReference>
<accession>A0A928KWF4</accession>